<dbReference type="InterPro" id="IPR032675">
    <property type="entry name" value="LRR_dom_sf"/>
</dbReference>
<keyword evidence="2" id="KW-1185">Reference proteome</keyword>
<dbReference type="AlphaFoldDB" id="A0A183MGW8"/>
<dbReference type="PANTHER" id="PTHR48051">
    <property type="match status" value="1"/>
</dbReference>
<dbReference type="Proteomes" id="UP000277204">
    <property type="component" value="Unassembled WGS sequence"/>
</dbReference>
<dbReference type="InterPro" id="IPR050216">
    <property type="entry name" value="LRR_domain-containing"/>
</dbReference>
<name>A0A183MGW8_9TREM</name>
<dbReference type="SUPFAM" id="SSF52058">
    <property type="entry name" value="L domain-like"/>
    <property type="match status" value="1"/>
</dbReference>
<dbReference type="EMBL" id="UZAI01016909">
    <property type="protein sequence ID" value="VDP17906.1"/>
    <property type="molecule type" value="Genomic_DNA"/>
</dbReference>
<dbReference type="SMART" id="SM00364">
    <property type="entry name" value="LRR_BAC"/>
    <property type="match status" value="4"/>
</dbReference>
<gene>
    <name evidence="1" type="ORF">SMRZ_LOCUS15293</name>
</gene>
<organism evidence="1 2">
    <name type="scientific">Schistosoma margrebowiei</name>
    <dbReference type="NCBI Taxonomy" id="48269"/>
    <lineage>
        <taxon>Eukaryota</taxon>
        <taxon>Metazoa</taxon>
        <taxon>Spiralia</taxon>
        <taxon>Lophotrochozoa</taxon>
        <taxon>Platyhelminthes</taxon>
        <taxon>Trematoda</taxon>
        <taxon>Digenea</taxon>
        <taxon>Strigeidida</taxon>
        <taxon>Schistosomatoidea</taxon>
        <taxon>Schistosomatidae</taxon>
        <taxon>Schistosoma</taxon>
    </lineage>
</organism>
<dbReference type="InterPro" id="IPR013761">
    <property type="entry name" value="SAM/pointed_sf"/>
</dbReference>
<dbReference type="PROSITE" id="PS50105">
    <property type="entry name" value="SAM_DOMAIN"/>
    <property type="match status" value="1"/>
</dbReference>
<dbReference type="InterPro" id="IPR055414">
    <property type="entry name" value="LRR_R13L4/SHOC2-like"/>
</dbReference>
<dbReference type="STRING" id="48269.A0A183MGW8"/>
<dbReference type="SUPFAM" id="SSF47769">
    <property type="entry name" value="SAM/Pointed domain"/>
    <property type="match status" value="1"/>
</dbReference>
<dbReference type="InterPro" id="IPR003591">
    <property type="entry name" value="Leu-rich_rpt_typical-subtyp"/>
</dbReference>
<reference evidence="1 2" key="1">
    <citation type="submission" date="2018-11" db="EMBL/GenBank/DDBJ databases">
        <authorList>
            <consortium name="Pathogen Informatics"/>
        </authorList>
    </citation>
    <scope>NUCLEOTIDE SEQUENCE [LARGE SCALE GENOMIC DNA]</scope>
    <source>
        <strain evidence="1 2">Zambia</strain>
    </source>
</reference>
<dbReference type="PANTHER" id="PTHR48051:SF47">
    <property type="entry name" value="LEUCINE RICH REPEAT AND STERILE ALPHA MOTIF CONTAINING 1"/>
    <property type="match status" value="1"/>
</dbReference>
<proteinExistence type="predicted"/>
<dbReference type="Gene3D" id="3.80.10.10">
    <property type="entry name" value="Ribonuclease Inhibitor"/>
    <property type="match status" value="1"/>
</dbReference>
<evidence type="ECO:0000313" key="2">
    <source>
        <dbReference type="Proteomes" id="UP000277204"/>
    </source>
</evidence>
<dbReference type="Gene3D" id="1.10.150.50">
    <property type="entry name" value="Transcription Factor, Ets-1"/>
    <property type="match status" value="1"/>
</dbReference>
<sequence length="648" mass="74559">MYLARERPDDIFDLSSCELKMIPEGTFSLVKVLLKTKLYLQQNFLQKLDSGGKLTYLQNIVLLDISSNEFQQLPNNISELKCLQVLNASKNLLSTLPSTITSLSQLLFLNIEDNRLTELPSDFGKLQHITKLYLKNNPLSFLPKQLCYLKDLKELTLSCDHIQYPTSEERMKCCNVVANYENVASNYTSTNKSNTFNEMNEHNMQSCSNNTETPSSSLINYTKKRNEENLLALELERQSLESRWTEHELNAKLNQNKQILVQLAEEEARVCAELSAIQDKRKQQRSTLISNVTLAEQNAADIIKQILTINKSAKLIEKMEDVFNAHQFSSTDYTSLSQSKRKEILASMQEMLSITDNAYAVHTMNLNSTKLHSLSNNKDSTNEYVEQVLANKRADHTKLTFNLMLEESVQKEAFAQLQRQKDGQVARLQKEICLVEEELCRLTLAERSRVNQRTEVNQRVLDECRSELLQLLTQLIDEQQDRQKELRKRLEEIEQQKKDDQLDFWLVQYQRVLNSKPVKLLDKPDSDVQTILSNAQSLEFLPNFQRHAITYSIMQTMTDSDLKEIGIHTLGARREILKQIGLYKMRTNDEDKTLNTIESLPTPYVTPSAPEAILSSIIVSDEVVARMENECCICQDAIVSGTLFYTFY</sequence>
<dbReference type="SMART" id="SM00454">
    <property type="entry name" value="SAM"/>
    <property type="match status" value="1"/>
</dbReference>
<dbReference type="Pfam" id="PF07647">
    <property type="entry name" value="SAM_2"/>
    <property type="match status" value="1"/>
</dbReference>
<accession>A0A183MGW8</accession>
<dbReference type="GO" id="GO:0005737">
    <property type="term" value="C:cytoplasm"/>
    <property type="evidence" value="ECO:0007669"/>
    <property type="project" value="TreeGrafter"/>
</dbReference>
<dbReference type="SMART" id="SM00369">
    <property type="entry name" value="LRR_TYP"/>
    <property type="match status" value="3"/>
</dbReference>
<evidence type="ECO:0000313" key="1">
    <source>
        <dbReference type="EMBL" id="VDP17906.1"/>
    </source>
</evidence>
<protein>
    <submittedName>
        <fullName evidence="1">Uncharacterized protein</fullName>
    </submittedName>
</protein>
<dbReference type="InterPro" id="IPR001660">
    <property type="entry name" value="SAM"/>
</dbReference>
<dbReference type="Pfam" id="PF23598">
    <property type="entry name" value="LRR_14"/>
    <property type="match status" value="1"/>
</dbReference>